<name>A0A1I2XG92_9FIRM</name>
<gene>
    <name evidence="1" type="ORF">Ccl03g_07730</name>
</gene>
<dbReference type="Proteomes" id="UP000315200">
    <property type="component" value="Unassembled WGS sequence"/>
</dbReference>
<reference evidence="1 2" key="1">
    <citation type="submission" date="2019-06" db="EMBL/GenBank/DDBJ databases">
        <title>Draft genome sequence of [Clostridium] clostridioforme NBRC 113352.</title>
        <authorList>
            <person name="Miura T."/>
            <person name="Furukawa M."/>
            <person name="Shimamura M."/>
            <person name="Ohyama Y."/>
            <person name="Yamazoe A."/>
            <person name="Kawasaki H."/>
        </authorList>
    </citation>
    <scope>NUCLEOTIDE SEQUENCE [LARGE SCALE GENOMIC DNA]</scope>
    <source>
        <strain evidence="1 2">NBRC 113352</strain>
    </source>
</reference>
<evidence type="ECO:0000313" key="1">
    <source>
        <dbReference type="EMBL" id="GEA35060.1"/>
    </source>
</evidence>
<organism evidence="1 2">
    <name type="scientific">Enterocloster clostridioformis</name>
    <dbReference type="NCBI Taxonomy" id="1531"/>
    <lineage>
        <taxon>Bacteria</taxon>
        <taxon>Bacillati</taxon>
        <taxon>Bacillota</taxon>
        <taxon>Clostridia</taxon>
        <taxon>Lachnospirales</taxon>
        <taxon>Lachnospiraceae</taxon>
        <taxon>Enterocloster</taxon>
    </lineage>
</organism>
<sequence>MILDCENYQTTIKCVSEYFNTTSDEIFHTLSNLSFESYQKSAFKNHDDFPVYLLDCLNKQFVYTQKIEYVMWFHLTRTLNPDSYYKGIYPLNLISDSILENCYSLVADKVSLREWKKICETGSGGDLTWIYKMKRENKIHFGPYAMLVKEAAYCYDNIGNHDYLSLPELIEDLGRGMDEIYGINLIEEYRRKSVPTIIKFKMPPQNKFDNRTDDDYIETAISYLHTKIHNEEMSLNDSTCFNGEGIVIPAENIIYVEVQDNERCKQNNYHADDLC</sequence>
<dbReference type="RefSeq" id="WP_074926386.1">
    <property type="nucleotide sequence ID" value="NZ_BJLB01000001.1"/>
</dbReference>
<dbReference type="AlphaFoldDB" id="A0A1I2XG92"/>
<evidence type="ECO:0000313" key="2">
    <source>
        <dbReference type="Proteomes" id="UP000315200"/>
    </source>
</evidence>
<proteinExistence type="predicted"/>
<dbReference type="EMBL" id="BJLB01000001">
    <property type="protein sequence ID" value="GEA35060.1"/>
    <property type="molecule type" value="Genomic_DNA"/>
</dbReference>
<comment type="caution">
    <text evidence="1">The sequence shown here is derived from an EMBL/GenBank/DDBJ whole genome shotgun (WGS) entry which is preliminary data.</text>
</comment>
<protein>
    <submittedName>
        <fullName evidence="1">Uncharacterized protein</fullName>
    </submittedName>
</protein>
<accession>A0A1I2XG92</accession>